<dbReference type="Pfam" id="PF08341">
    <property type="entry name" value="TED"/>
    <property type="match status" value="1"/>
</dbReference>
<organism evidence="2 3">
    <name type="scientific">Mycobacteroides abscessus</name>
    <dbReference type="NCBI Taxonomy" id="36809"/>
    <lineage>
        <taxon>Bacteria</taxon>
        <taxon>Bacillati</taxon>
        <taxon>Actinomycetota</taxon>
        <taxon>Actinomycetes</taxon>
        <taxon>Mycobacteriales</taxon>
        <taxon>Mycobacteriaceae</taxon>
        <taxon>Mycobacteroides</taxon>
    </lineage>
</organism>
<dbReference type="EMBL" id="CSWP01000010">
    <property type="protein sequence ID" value="CPV67630.1"/>
    <property type="molecule type" value="Genomic_DNA"/>
</dbReference>
<feature type="domain" description="Thioester" evidence="1">
    <location>
        <begin position="95"/>
        <end position="161"/>
    </location>
</feature>
<evidence type="ECO:0000313" key="2">
    <source>
        <dbReference type="EMBL" id="CPV67630.1"/>
    </source>
</evidence>
<proteinExistence type="predicted"/>
<dbReference type="Proteomes" id="UP000045782">
    <property type="component" value="Unassembled WGS sequence"/>
</dbReference>
<name>A0A0U0ZUM1_9MYCO</name>
<dbReference type="InterPro" id="IPR023849">
    <property type="entry name" value="TQXA_dom"/>
</dbReference>
<dbReference type="AlphaFoldDB" id="A0A0U0ZUM1"/>
<dbReference type="InterPro" id="IPR013552">
    <property type="entry name" value="Thioester_dom"/>
</dbReference>
<sequence length="423" mass="45292">MTTHSLLSLVEWPSARITGSRRRSNAEVLPRRLTRYRGGTYSSTVDEVVFTDGTSARTDLIRLNPTIAAYSLDIAGIAPNLPSGYAVADWLSVANLRARTRESQVAWILANSFPALSTARLSRRLRAAGYLGEANIKDHEAIAGTQAAIWFLTNGVELDTAARNVPTATRKSPSFIEFEFSERPQLGGLTIRTGAGQQPADVRLHASVNGAVWREVSSSELSLSAGAAQYAKVLGVGATVAETQYGAPDRGYRFYRLYVQGGTADVETVEFWLHDARNHRNADRVVQLYRYLLEQSLLAAGQAEHAPTIDDSQAVMAAGLMGPFVVDSRRPVLLALSEGAKAMDISGAELAGPVDPGTRFYVRPAECVATVTVSVVDPAATARVLTGVADGPLTPLALVHPGAHDVVELTVEWAAAAELSRVS</sequence>
<gene>
    <name evidence="2" type="ORF">ERS075579_04236</name>
</gene>
<evidence type="ECO:0000313" key="3">
    <source>
        <dbReference type="Proteomes" id="UP000045782"/>
    </source>
</evidence>
<dbReference type="RefSeq" id="WP_016892688.1">
    <property type="nucleotide sequence ID" value="NZ_CSVC01000022.1"/>
</dbReference>
<protein>
    <submittedName>
        <fullName evidence="2">TQXA domain</fullName>
    </submittedName>
</protein>
<accession>A0A0U0ZUM1</accession>
<evidence type="ECO:0000259" key="1">
    <source>
        <dbReference type="Pfam" id="PF08341"/>
    </source>
</evidence>
<reference evidence="2 3" key="1">
    <citation type="submission" date="2015-03" db="EMBL/GenBank/DDBJ databases">
        <authorList>
            <person name="Murphy D."/>
        </authorList>
    </citation>
    <scope>NUCLEOTIDE SEQUENCE [LARGE SCALE GENOMIC DNA]</scope>
    <source>
        <strain evidence="2 3">PAP088</strain>
    </source>
</reference>
<dbReference type="NCBIfam" id="TIGR03934">
    <property type="entry name" value="TQXA_dom"/>
    <property type="match status" value="1"/>
</dbReference>